<evidence type="ECO:0000256" key="3">
    <source>
        <dbReference type="PROSITE-ProRule" id="PRU00169"/>
    </source>
</evidence>
<dbReference type="CDD" id="cd06170">
    <property type="entry name" value="LuxR_C_like"/>
    <property type="match status" value="1"/>
</dbReference>
<dbReference type="PROSITE" id="PS50043">
    <property type="entry name" value="HTH_LUXR_2"/>
    <property type="match status" value="1"/>
</dbReference>
<evidence type="ECO:0000256" key="2">
    <source>
        <dbReference type="ARBA" id="ARBA00023125"/>
    </source>
</evidence>
<evidence type="ECO:0000259" key="4">
    <source>
        <dbReference type="PROSITE" id="PS50043"/>
    </source>
</evidence>
<dbReference type="Gene3D" id="3.40.50.2300">
    <property type="match status" value="1"/>
</dbReference>
<dbReference type="InterPro" id="IPR011006">
    <property type="entry name" value="CheY-like_superfamily"/>
</dbReference>
<dbReference type="SUPFAM" id="SSF52172">
    <property type="entry name" value="CheY-like"/>
    <property type="match status" value="1"/>
</dbReference>
<dbReference type="Pfam" id="PF00072">
    <property type="entry name" value="Response_reg"/>
    <property type="match status" value="1"/>
</dbReference>
<comment type="caution">
    <text evidence="6">The sequence shown here is derived from an EMBL/GenBank/DDBJ whole genome shotgun (WGS) entry which is preliminary data.</text>
</comment>
<accession>A0A976B0G7</accession>
<dbReference type="InterPro" id="IPR000792">
    <property type="entry name" value="Tscrpt_reg_LuxR_C"/>
</dbReference>
<dbReference type="PROSITE" id="PS00622">
    <property type="entry name" value="HTH_LUXR_1"/>
    <property type="match status" value="1"/>
</dbReference>
<gene>
    <name evidence="6" type="ORF">CBM2613_B120118</name>
</gene>
<feature type="modified residue" description="4-aspartylphosphate" evidence="3">
    <location>
        <position position="55"/>
    </location>
</feature>
<dbReference type="InterPro" id="IPR016032">
    <property type="entry name" value="Sig_transdc_resp-reg_C-effctor"/>
</dbReference>
<dbReference type="PRINTS" id="PR00038">
    <property type="entry name" value="HTHLUXR"/>
</dbReference>
<name>A0A976B0G7_9BURK</name>
<dbReference type="GO" id="GO:0000160">
    <property type="term" value="P:phosphorelay signal transduction system"/>
    <property type="evidence" value="ECO:0007669"/>
    <property type="project" value="InterPro"/>
</dbReference>
<dbReference type="GO" id="GO:0006355">
    <property type="term" value="P:regulation of DNA-templated transcription"/>
    <property type="evidence" value="ECO:0007669"/>
    <property type="project" value="InterPro"/>
</dbReference>
<dbReference type="InterPro" id="IPR039420">
    <property type="entry name" value="WalR-like"/>
</dbReference>
<dbReference type="Proteomes" id="UP000256952">
    <property type="component" value="Chromosome CBM2613_b"/>
</dbReference>
<dbReference type="GO" id="GO:0003677">
    <property type="term" value="F:DNA binding"/>
    <property type="evidence" value="ECO:0007669"/>
    <property type="project" value="UniProtKB-KW"/>
</dbReference>
<dbReference type="AlphaFoldDB" id="A0A976B0G7"/>
<evidence type="ECO:0000313" key="6">
    <source>
        <dbReference type="EMBL" id="SOZ68812.1"/>
    </source>
</evidence>
<dbReference type="InterPro" id="IPR058245">
    <property type="entry name" value="NreC/VraR/RcsB-like_REC"/>
</dbReference>
<dbReference type="PROSITE" id="PS50110">
    <property type="entry name" value="RESPONSE_REGULATORY"/>
    <property type="match status" value="1"/>
</dbReference>
<dbReference type="PANTHER" id="PTHR43214">
    <property type="entry name" value="TWO-COMPONENT RESPONSE REGULATOR"/>
    <property type="match status" value="1"/>
</dbReference>
<protein>
    <submittedName>
        <fullName evidence="6">Regulatory protein, LuxR:Response regulator receiver</fullName>
    </submittedName>
</protein>
<keyword evidence="1 3" id="KW-0597">Phosphoprotein</keyword>
<feature type="domain" description="HTH luxR-type" evidence="4">
    <location>
        <begin position="147"/>
        <end position="212"/>
    </location>
</feature>
<dbReference type="RefSeq" id="WP_116332302.1">
    <property type="nucleotide sequence ID" value="NZ_LT992560.1"/>
</dbReference>
<dbReference type="Pfam" id="PF00196">
    <property type="entry name" value="GerE"/>
    <property type="match status" value="1"/>
</dbReference>
<feature type="domain" description="Response regulatory" evidence="5">
    <location>
        <begin position="4"/>
        <end position="123"/>
    </location>
</feature>
<dbReference type="SMART" id="SM00421">
    <property type="entry name" value="HTH_LUXR"/>
    <property type="match status" value="1"/>
</dbReference>
<sequence>MAIRVILADDHPLILFGVRQSLAQANGISVVADASNPRGLMEKLQSPGCDVLVTDFYMPGTNGPDGLVMLNSTRLRFPRVRVVVLTTLENLGLVKSMRTAGVLAVVNKRDDLTELPSAIMAAFKGRPYLSTSLQRQMDENDLEAPAKGQPATALSPREMEVVRLYVSGLSTTAVAKRLHRSVNTISTQKHSAMRKLGLVSDTELYAYAIEHGLFA</sequence>
<reference evidence="6 7" key="1">
    <citation type="submission" date="2018-01" db="EMBL/GenBank/DDBJ databases">
        <authorList>
            <person name="Clerissi C."/>
        </authorList>
    </citation>
    <scope>NUCLEOTIDE SEQUENCE [LARGE SCALE GENOMIC DNA]</scope>
    <source>
        <strain evidence="6">Cupriavidus taiwanensis STM 8556</strain>
    </source>
</reference>
<dbReference type="InterPro" id="IPR001789">
    <property type="entry name" value="Sig_transdc_resp-reg_receiver"/>
</dbReference>
<dbReference type="SMART" id="SM00448">
    <property type="entry name" value="REC"/>
    <property type="match status" value="1"/>
</dbReference>
<evidence type="ECO:0000256" key="1">
    <source>
        <dbReference type="ARBA" id="ARBA00022553"/>
    </source>
</evidence>
<proteinExistence type="predicted"/>
<organism evidence="6 7">
    <name type="scientific">Cupriavidus taiwanensis</name>
    <dbReference type="NCBI Taxonomy" id="164546"/>
    <lineage>
        <taxon>Bacteria</taxon>
        <taxon>Pseudomonadati</taxon>
        <taxon>Pseudomonadota</taxon>
        <taxon>Betaproteobacteria</taxon>
        <taxon>Burkholderiales</taxon>
        <taxon>Burkholderiaceae</taxon>
        <taxon>Cupriavidus</taxon>
    </lineage>
</organism>
<dbReference type="EMBL" id="OFTH01000037">
    <property type="protein sequence ID" value="SOZ68812.1"/>
    <property type="molecule type" value="Genomic_DNA"/>
</dbReference>
<dbReference type="PANTHER" id="PTHR43214:SF17">
    <property type="entry name" value="TRANSCRIPTIONAL REGULATORY PROTEIN RCSB"/>
    <property type="match status" value="1"/>
</dbReference>
<dbReference type="InterPro" id="IPR036388">
    <property type="entry name" value="WH-like_DNA-bd_sf"/>
</dbReference>
<keyword evidence="2" id="KW-0238">DNA-binding</keyword>
<dbReference type="SUPFAM" id="SSF46894">
    <property type="entry name" value="C-terminal effector domain of the bipartite response regulators"/>
    <property type="match status" value="1"/>
</dbReference>
<evidence type="ECO:0000259" key="5">
    <source>
        <dbReference type="PROSITE" id="PS50110"/>
    </source>
</evidence>
<dbReference type="CDD" id="cd17535">
    <property type="entry name" value="REC_NarL-like"/>
    <property type="match status" value="1"/>
</dbReference>
<evidence type="ECO:0000313" key="7">
    <source>
        <dbReference type="Proteomes" id="UP000256952"/>
    </source>
</evidence>
<dbReference type="Gene3D" id="1.10.10.10">
    <property type="entry name" value="Winged helix-like DNA-binding domain superfamily/Winged helix DNA-binding domain"/>
    <property type="match status" value="1"/>
</dbReference>